<dbReference type="OrthoDB" id="7236at2157"/>
<evidence type="ECO:0000259" key="1">
    <source>
        <dbReference type="PROSITE" id="PS51379"/>
    </source>
</evidence>
<dbReference type="InterPro" id="IPR036812">
    <property type="entry name" value="NAD(P)_OxRdtase_dom_sf"/>
</dbReference>
<dbReference type="SUPFAM" id="SSF51430">
    <property type="entry name" value="NAD(P)-linked oxidoreductase"/>
    <property type="match status" value="1"/>
</dbReference>
<dbReference type="EMBL" id="MZGU01000004">
    <property type="protein sequence ID" value="PWB86364.1"/>
    <property type="molecule type" value="Genomic_DNA"/>
</dbReference>
<dbReference type="Gene3D" id="3.20.20.100">
    <property type="entry name" value="NADP-dependent oxidoreductase domain"/>
    <property type="match status" value="1"/>
</dbReference>
<dbReference type="InterPro" id="IPR017900">
    <property type="entry name" value="4Fe4S_Fe_S_CS"/>
</dbReference>
<proteinExistence type="predicted"/>
<dbReference type="SUPFAM" id="SSF46548">
    <property type="entry name" value="alpha-helical ferredoxin"/>
    <property type="match status" value="1"/>
</dbReference>
<dbReference type="InterPro" id="IPR017896">
    <property type="entry name" value="4Fe4S_Fe-S-bd"/>
</dbReference>
<dbReference type="Pfam" id="PF13187">
    <property type="entry name" value="Fer4_9"/>
    <property type="match status" value="1"/>
</dbReference>
<gene>
    <name evidence="2" type="ORF">MBBWO_12190</name>
</gene>
<dbReference type="CDD" id="cd19096">
    <property type="entry name" value="AKR_Fe-S_oxidoreductase"/>
    <property type="match status" value="1"/>
</dbReference>
<organism evidence="2 3">
    <name type="scientific">Methanobrevibacter woesei</name>
    <dbReference type="NCBI Taxonomy" id="190976"/>
    <lineage>
        <taxon>Archaea</taxon>
        <taxon>Methanobacteriati</taxon>
        <taxon>Methanobacteriota</taxon>
        <taxon>Methanomada group</taxon>
        <taxon>Methanobacteria</taxon>
        <taxon>Methanobacteriales</taxon>
        <taxon>Methanobacteriaceae</taxon>
        <taxon>Methanobrevibacter</taxon>
    </lineage>
</organism>
<protein>
    <submittedName>
        <fullName evidence="2">Aldo/keto reductase family protein</fullName>
    </submittedName>
</protein>
<dbReference type="PANTHER" id="PTHR43312:SF2">
    <property type="entry name" value="OXIDOREDUCTASE"/>
    <property type="match status" value="1"/>
</dbReference>
<dbReference type="Proteomes" id="UP000245577">
    <property type="component" value="Unassembled WGS sequence"/>
</dbReference>
<dbReference type="AlphaFoldDB" id="A0A2U1S8G8"/>
<dbReference type="PROSITE" id="PS51379">
    <property type="entry name" value="4FE4S_FER_2"/>
    <property type="match status" value="1"/>
</dbReference>
<feature type="domain" description="4Fe-4S ferredoxin-type" evidence="1">
    <location>
        <begin position="332"/>
        <end position="360"/>
    </location>
</feature>
<dbReference type="RefSeq" id="WP_116669988.1">
    <property type="nucleotide sequence ID" value="NZ_MZGU01000004.1"/>
</dbReference>
<dbReference type="InterPro" id="IPR053135">
    <property type="entry name" value="AKR2_Oxidoreductase"/>
</dbReference>
<dbReference type="InterPro" id="IPR023210">
    <property type="entry name" value="NADP_OxRdtase_dom"/>
</dbReference>
<dbReference type="Pfam" id="PF00248">
    <property type="entry name" value="Aldo_ket_red"/>
    <property type="match status" value="1"/>
</dbReference>
<sequence>MKKLGFGAMRLPENGRFSKGIDLDLTCEMIDYFIEKGYNYFDTAYPYHSGKSEETLKKCLVERYSREDFILIDKLPTFFLKKEEDMEKYFNIQQERCGVEYFDYYLIHDIAKRNLNAIRKFNPYEYVKKLKKEGKVKHIGFSFHDDAEFLEEMLNEMPEIEVVMLQINYLDWESSAVQSRKCYEICRKYNKEIMVMEPLKGGTLVNVPDKAKDILKTSKPEMSVPSWALRFVAGLKDVSIVFSGMHSIEDVKENIETMDNFEPLDEKEHKILQDVAGIIKGVNIIPCTYCNYCAENCEDNIPISKFFELYNADLRENHFKFSKYLDEYNEYASIAAYASDCTFCGNCVDSCPQQLDIPEYMGDVADYFE</sequence>
<dbReference type="Gene3D" id="3.30.70.20">
    <property type="match status" value="1"/>
</dbReference>
<evidence type="ECO:0000313" key="2">
    <source>
        <dbReference type="EMBL" id="PWB86364.1"/>
    </source>
</evidence>
<keyword evidence="3" id="KW-1185">Reference proteome</keyword>
<comment type="caution">
    <text evidence="2">The sequence shown here is derived from an EMBL/GenBank/DDBJ whole genome shotgun (WGS) entry which is preliminary data.</text>
</comment>
<accession>A0A2U1S8G8</accession>
<name>A0A2U1S8G8_9EURY</name>
<dbReference type="GO" id="GO:0016491">
    <property type="term" value="F:oxidoreductase activity"/>
    <property type="evidence" value="ECO:0007669"/>
    <property type="project" value="UniProtKB-ARBA"/>
</dbReference>
<dbReference type="PROSITE" id="PS00198">
    <property type="entry name" value="4FE4S_FER_1"/>
    <property type="match status" value="1"/>
</dbReference>
<evidence type="ECO:0000313" key="3">
    <source>
        <dbReference type="Proteomes" id="UP000245577"/>
    </source>
</evidence>
<dbReference type="PANTHER" id="PTHR43312">
    <property type="entry name" value="D-THREO-ALDOSE 1-DEHYDROGENASE"/>
    <property type="match status" value="1"/>
</dbReference>
<reference evidence="2 3" key="1">
    <citation type="submission" date="2017-03" db="EMBL/GenBank/DDBJ databases">
        <title>Genome sequence of Methanobrevibacter wosei.</title>
        <authorList>
            <person name="Poehlein A."/>
            <person name="Seedorf H."/>
            <person name="Daniel R."/>
        </authorList>
    </citation>
    <scope>NUCLEOTIDE SEQUENCE [LARGE SCALE GENOMIC DNA]</scope>
    <source>
        <strain evidence="2 3">DSM 11979</strain>
    </source>
</reference>